<dbReference type="GO" id="GO:0004553">
    <property type="term" value="F:hydrolase activity, hydrolyzing O-glycosyl compounds"/>
    <property type="evidence" value="ECO:0007669"/>
    <property type="project" value="TreeGrafter"/>
</dbReference>
<dbReference type="SUPFAM" id="SSF48208">
    <property type="entry name" value="Six-hairpin glycosidases"/>
    <property type="match status" value="1"/>
</dbReference>
<dbReference type="RefSeq" id="WP_130851188.1">
    <property type="nucleotide sequence ID" value="NZ_UYIG01000001.1"/>
</dbReference>
<keyword evidence="5" id="KW-1185">Reference proteome</keyword>
<proteinExistence type="predicted"/>
<dbReference type="InterPro" id="IPR037018">
    <property type="entry name" value="GH65_N"/>
</dbReference>
<dbReference type="Pfam" id="PF03632">
    <property type="entry name" value="Glyco_hydro_65m"/>
    <property type="match status" value="1"/>
</dbReference>
<dbReference type="Pfam" id="PF03633">
    <property type="entry name" value="Glyco_hydro_65C"/>
    <property type="match status" value="1"/>
</dbReference>
<dbReference type="EMBL" id="UYIG01000001">
    <property type="protein sequence ID" value="VDG26798.1"/>
    <property type="molecule type" value="Genomic_DNA"/>
</dbReference>
<evidence type="ECO:0000259" key="1">
    <source>
        <dbReference type="Pfam" id="PF03632"/>
    </source>
</evidence>
<dbReference type="GO" id="GO:0030246">
    <property type="term" value="F:carbohydrate binding"/>
    <property type="evidence" value="ECO:0007669"/>
    <property type="project" value="InterPro"/>
</dbReference>
<sequence>MQLIRLTINHDTIIVAYYPVDDQTATARFSITLDPQHSFSENLDHLKARLAGLKVTAAILESSLTYPFSDTIISFNGTRVDAGLALTDCLNIPVVSQTAVDRDGLIKAVKAKTAYLDWHLDYYGQAQASRSHGQEAMLTVGNGYFGLRGADVESHADDDHYPGTYVAGGFDQETTQLKDRPIVNEDLVNLPNAQFITFGVDHQPPFDLAPTEIQDVYHSLDLKTGILTVTTLIQLASGHQLQVQSQKLANLKHWHRYAIRYQITPLNFTGTVQVYSKIDGSVVNSNVSRYNVFDQHHLHADGSASQGNAIYLTGHTKTSHLHYTIGASLSSPNLDLIPLLTVTEPTQSIQQQVSIPVQAHQTYTFDKNVVITTSHVQDTTVDANQELAQASFDTTVTQSQAYWHHRWHNADIRIKGDIMSQRLLRVNLFHSFSAAEALTSGQLDASVGARGLHGEAYRGHVFWDEMFMLPYYALQAPELAKQLLRYRYRRLPAARQNAADAGHAGAMYPWQSAQFGDEQAQLVHLNPLTDTWDADNSRLQRHVSLDIAYNVWSYYHVTHDCDFLADYGIEMMLSIAAFWLSKTHYNAATDRYDISGVMGPDEFHESYPNSPTPGLTNNAYTNIMVTWLFTIIEHLRTKISADAYQKAAKAAHFDHALTEQMRLIRQKLSLNIDQQGIIAQFDGYFDLPTLDLAAYRQKYGNIARIDRILKATGQTPDAYQVAKQADALMAFYNFDVPTVEKLLHQLGYQLPKDYLTRNIQYYLARTTHGSTLSRIVYAVLDQLAGHHEQAWTLFSEALISDYDDIQGGTTAEGIHLGVMCATLLLATRNFGGVSVLGNYLQVTPQLPAHWHTLKFKQQFRGTQYSFSMDHTTITVNADHDQPLSIVGKTYHLKADQPLTVIYKQ</sequence>
<evidence type="ECO:0000313" key="4">
    <source>
        <dbReference type="EMBL" id="VDG26798.1"/>
    </source>
</evidence>
<dbReference type="OrthoDB" id="9758855at2"/>
<dbReference type="AlphaFoldDB" id="A0A660DTN3"/>
<dbReference type="GO" id="GO:0016757">
    <property type="term" value="F:glycosyltransferase activity"/>
    <property type="evidence" value="ECO:0007669"/>
    <property type="project" value="UniProtKB-ARBA"/>
</dbReference>
<feature type="domain" description="Glycoside hydrolase family 65 N-terminal" evidence="3">
    <location>
        <begin position="129"/>
        <end position="375"/>
    </location>
</feature>
<evidence type="ECO:0000259" key="3">
    <source>
        <dbReference type="Pfam" id="PF03636"/>
    </source>
</evidence>
<dbReference type="InterPro" id="IPR005194">
    <property type="entry name" value="Glyco_hydro_65_C"/>
</dbReference>
<dbReference type="Proteomes" id="UP000289996">
    <property type="component" value="Unassembled WGS sequence"/>
</dbReference>
<gene>
    <name evidence="4" type="ORF">MUDAN_MDHGFNIF_00199</name>
</gene>
<dbReference type="InterPro" id="IPR011013">
    <property type="entry name" value="Gal_mutarotase_sf_dom"/>
</dbReference>
<dbReference type="Pfam" id="PF03636">
    <property type="entry name" value="Glyco_hydro_65N"/>
    <property type="match status" value="1"/>
</dbReference>
<protein>
    <submittedName>
        <fullName evidence="4">Maltose phosphorylase [Lactobacillus plantarum JDM1]</fullName>
    </submittedName>
</protein>
<accession>A0A660DTN3</accession>
<name>A0A660DTN3_9LACO</name>
<dbReference type="InterPro" id="IPR008928">
    <property type="entry name" value="6-hairpin_glycosidase_sf"/>
</dbReference>
<dbReference type="GO" id="GO:0005975">
    <property type="term" value="P:carbohydrate metabolic process"/>
    <property type="evidence" value="ECO:0007669"/>
    <property type="project" value="InterPro"/>
</dbReference>
<evidence type="ECO:0000259" key="2">
    <source>
        <dbReference type="Pfam" id="PF03633"/>
    </source>
</evidence>
<dbReference type="Gene3D" id="2.70.98.40">
    <property type="entry name" value="Glycoside hydrolase, family 65, N-terminal domain"/>
    <property type="match status" value="1"/>
</dbReference>
<dbReference type="InterPro" id="IPR005196">
    <property type="entry name" value="Glyco_hydro_65_N"/>
</dbReference>
<dbReference type="InterPro" id="IPR005195">
    <property type="entry name" value="Glyco_hydro_65_M"/>
</dbReference>
<feature type="domain" description="Glycoside hydrolase family 65 central catalytic" evidence="1">
    <location>
        <begin position="425"/>
        <end position="823"/>
    </location>
</feature>
<feature type="domain" description="Glycoside hydrolase family 65 C-terminal" evidence="2">
    <location>
        <begin position="837"/>
        <end position="885"/>
    </location>
</feature>
<organism evidence="4 5">
    <name type="scientific">Lactiplantibacillus mudanjiangensis</name>
    <dbReference type="NCBI Taxonomy" id="1296538"/>
    <lineage>
        <taxon>Bacteria</taxon>
        <taxon>Bacillati</taxon>
        <taxon>Bacillota</taxon>
        <taxon>Bacilli</taxon>
        <taxon>Lactobacillales</taxon>
        <taxon>Lactobacillaceae</taxon>
        <taxon>Lactiplantibacillus</taxon>
    </lineage>
</organism>
<dbReference type="Gene3D" id="1.50.10.10">
    <property type="match status" value="1"/>
</dbReference>
<dbReference type="PANTHER" id="PTHR11051">
    <property type="entry name" value="GLYCOSYL HYDROLASE-RELATED"/>
    <property type="match status" value="1"/>
</dbReference>
<dbReference type="SUPFAM" id="SSF74650">
    <property type="entry name" value="Galactose mutarotase-like"/>
    <property type="match status" value="1"/>
</dbReference>
<dbReference type="Gene3D" id="2.60.420.10">
    <property type="entry name" value="Maltose phosphorylase, domain 3"/>
    <property type="match status" value="1"/>
</dbReference>
<dbReference type="InterPro" id="IPR012341">
    <property type="entry name" value="6hp_glycosidase-like_sf"/>
</dbReference>
<evidence type="ECO:0000313" key="5">
    <source>
        <dbReference type="Proteomes" id="UP000289996"/>
    </source>
</evidence>
<dbReference type="PANTHER" id="PTHR11051:SF8">
    <property type="entry name" value="PROTEIN-GLUCOSYLGALACTOSYLHYDROXYLYSINE GLUCOSIDASE"/>
    <property type="match status" value="1"/>
</dbReference>
<reference evidence="4 5" key="1">
    <citation type="submission" date="2018-11" db="EMBL/GenBank/DDBJ databases">
        <authorList>
            <person name="Wuyts S."/>
        </authorList>
    </citation>
    <scope>NUCLEOTIDE SEQUENCE [LARGE SCALE GENOMIC DNA]</scope>
    <source>
        <strain evidence="4">Lactobacillus mudanjiangensis AMBF249</strain>
    </source>
</reference>